<dbReference type="Proteomes" id="UP000375525">
    <property type="component" value="Unassembled WGS sequence"/>
</dbReference>
<accession>A0A5E7JPY7</accession>
<dbReference type="AlphaFoldDB" id="A0A5E7JPY7"/>
<gene>
    <name evidence="1" type="ORF">PS880_02333</name>
</gene>
<dbReference type="OrthoDB" id="6989865at2"/>
<evidence type="ECO:0000313" key="2">
    <source>
        <dbReference type="Proteomes" id="UP000375525"/>
    </source>
</evidence>
<protein>
    <submittedName>
        <fullName evidence="1">Uncharacterized protein</fullName>
    </submittedName>
</protein>
<organism evidence="1 2">
    <name type="scientific">Pseudomonas fluorescens</name>
    <dbReference type="NCBI Taxonomy" id="294"/>
    <lineage>
        <taxon>Bacteria</taxon>
        <taxon>Pseudomonadati</taxon>
        <taxon>Pseudomonadota</taxon>
        <taxon>Gammaproteobacteria</taxon>
        <taxon>Pseudomonadales</taxon>
        <taxon>Pseudomonadaceae</taxon>
        <taxon>Pseudomonas</taxon>
    </lineage>
</organism>
<proteinExistence type="predicted"/>
<dbReference type="RefSeq" id="WP_150779843.1">
    <property type="nucleotide sequence ID" value="NZ_CABVIH010000010.1"/>
</dbReference>
<reference evidence="1 2" key="1">
    <citation type="submission" date="2019-09" db="EMBL/GenBank/DDBJ databases">
        <authorList>
            <person name="Chandra G."/>
            <person name="Truman W A."/>
        </authorList>
    </citation>
    <scope>NUCLEOTIDE SEQUENCE [LARGE SCALE GENOMIC DNA]</scope>
    <source>
        <strain evidence="1">PS880</strain>
    </source>
</reference>
<sequence length="395" mass="44736">MPYSISSVTPHTHSQHLGINTSAQAVQSDLSSLLKKSDFSIADFELALQRGGINIAHLSRPIKDELSFICSIHNNNSAKQVFCDEIIRWTDRNISAIPLSDRTDEGDAGITLSIQKYATQQLFLPDTGKGATQDRWQLLKDCFQLQDSRFNSVNLKSMAFEVENDAYTYGEEFRFCGNSAVITWLKDENTKLSLAEFVSGHPQNLYTYENHAPANSRSFTPKIENNKLLDCNGEEINKKIYIYVLTPNHELKIAKDIDGFGSYHHSYMNSGLPIICAGEVAVDHGKIIGINNFSGHYRPSEDSLSTCIDILNTKAIISDNCCIMQLGRGIRHFIFDPNLMNELRKSESFRHRVLPAIPSNKNHEPYDGQRYPVWQQHANSTIRDFLLEQKNKEIF</sequence>
<dbReference type="EMBL" id="CABVIH010000010">
    <property type="protein sequence ID" value="VVO91571.1"/>
    <property type="molecule type" value="Genomic_DNA"/>
</dbReference>
<evidence type="ECO:0000313" key="1">
    <source>
        <dbReference type="EMBL" id="VVO91571.1"/>
    </source>
</evidence>
<name>A0A5E7JPY7_PSEFL</name>